<dbReference type="Pfam" id="PF01894">
    <property type="entry name" value="YjbQ"/>
    <property type="match status" value="1"/>
</dbReference>
<dbReference type="PANTHER" id="PTHR30615">
    <property type="entry name" value="UNCHARACTERIZED PROTEIN YJBQ-RELATED"/>
    <property type="match status" value="1"/>
</dbReference>
<protein>
    <submittedName>
        <fullName evidence="2">Secondary thiamine-phosphate synthase enzyme</fullName>
    </submittedName>
</protein>
<dbReference type="PIRSF" id="PIRSF004681">
    <property type="entry name" value="UCP004681"/>
    <property type="match status" value="1"/>
</dbReference>
<evidence type="ECO:0000313" key="3">
    <source>
        <dbReference type="Proteomes" id="UP000010866"/>
    </source>
</evidence>
<reference evidence="3" key="1">
    <citation type="submission" date="2012-02" db="EMBL/GenBank/DDBJ databases">
        <title>Complete sequence of chromosome of Methanomethylovorans hollandica DSM 15978.</title>
        <authorList>
            <person name="Lucas S."/>
            <person name="Copeland A."/>
            <person name="Lapidus A."/>
            <person name="Glavina del Rio T."/>
            <person name="Dalin E."/>
            <person name="Tice H."/>
            <person name="Bruce D."/>
            <person name="Goodwin L."/>
            <person name="Pitluck S."/>
            <person name="Peters L."/>
            <person name="Mikhailova N."/>
            <person name="Held B."/>
            <person name="Kyrpides N."/>
            <person name="Mavromatis K."/>
            <person name="Ivanova N."/>
            <person name="Brettin T."/>
            <person name="Detter J.C."/>
            <person name="Han C."/>
            <person name="Larimer F."/>
            <person name="Land M."/>
            <person name="Hauser L."/>
            <person name="Markowitz V."/>
            <person name="Cheng J.-F."/>
            <person name="Hugenholtz P."/>
            <person name="Woyke T."/>
            <person name="Wu D."/>
            <person name="Spring S."/>
            <person name="Schroeder M."/>
            <person name="Brambilla E."/>
            <person name="Klenk H.-P."/>
            <person name="Eisen J.A."/>
        </authorList>
    </citation>
    <scope>NUCLEOTIDE SEQUENCE [LARGE SCALE GENOMIC DNA]</scope>
    <source>
        <strain evidence="3">DSM 15978 / NBRC 107637 / DMS1</strain>
    </source>
</reference>
<sequence length="130" mass="14364">MKIDTNLAVELIDITDDVLSEVNKSSIRSGICVISTPHTTTAIIINENEPGLLSDMFNLLNKLVPPGAGYNHDRIDNNADSHLRAMLLGSSETLPIIDGKLVLGTWQRIFFVELDGPRQRKANITLIRQT</sequence>
<dbReference type="Gene3D" id="2.60.120.460">
    <property type="entry name" value="YjbQ-like"/>
    <property type="match status" value="1"/>
</dbReference>
<dbReference type="RefSeq" id="WP_015324469.1">
    <property type="nucleotide sequence ID" value="NC_019977.1"/>
</dbReference>
<accession>L0KZ14</accession>
<organism evidence="2 3">
    <name type="scientific">Methanomethylovorans hollandica (strain DSM 15978 / NBRC 107637 / DMS1)</name>
    <dbReference type="NCBI Taxonomy" id="867904"/>
    <lineage>
        <taxon>Archaea</taxon>
        <taxon>Methanobacteriati</taxon>
        <taxon>Methanobacteriota</taxon>
        <taxon>Stenosarchaea group</taxon>
        <taxon>Methanomicrobia</taxon>
        <taxon>Methanosarcinales</taxon>
        <taxon>Methanosarcinaceae</taxon>
        <taxon>Methanomethylovorans</taxon>
    </lineage>
</organism>
<name>L0KZ14_METHD</name>
<dbReference type="GeneID" id="14406877"/>
<dbReference type="AlphaFoldDB" id="L0KZ14"/>
<dbReference type="Proteomes" id="UP000010866">
    <property type="component" value="Chromosome"/>
</dbReference>
<dbReference type="HOGENOM" id="CLU_096980_1_1_2"/>
<dbReference type="InterPro" id="IPR001602">
    <property type="entry name" value="UPF0047_YjbQ-like"/>
</dbReference>
<dbReference type="PANTHER" id="PTHR30615:SF8">
    <property type="entry name" value="UPF0047 PROTEIN C4A8.02C"/>
    <property type="match status" value="1"/>
</dbReference>
<dbReference type="PROSITE" id="PS01314">
    <property type="entry name" value="UPF0047"/>
    <property type="match status" value="1"/>
</dbReference>
<proteinExistence type="inferred from homology"/>
<dbReference type="KEGG" id="mhz:Metho_1068"/>
<dbReference type="NCBIfam" id="TIGR00149">
    <property type="entry name" value="TIGR00149_YjbQ"/>
    <property type="match status" value="1"/>
</dbReference>
<comment type="similarity">
    <text evidence="1">Belongs to the UPF0047 family.</text>
</comment>
<gene>
    <name evidence="2" type="ordered locus">Metho_1068</name>
</gene>
<dbReference type="SUPFAM" id="SSF111038">
    <property type="entry name" value="YjbQ-like"/>
    <property type="match status" value="1"/>
</dbReference>
<dbReference type="STRING" id="867904.Metho_1068"/>
<keyword evidence="3" id="KW-1185">Reference proteome</keyword>
<evidence type="ECO:0000313" key="2">
    <source>
        <dbReference type="EMBL" id="AGB49303.1"/>
    </source>
</evidence>
<dbReference type="OrthoDB" id="6663at2157"/>
<evidence type="ECO:0000256" key="1">
    <source>
        <dbReference type="ARBA" id="ARBA00005534"/>
    </source>
</evidence>
<dbReference type="InterPro" id="IPR035917">
    <property type="entry name" value="YjbQ-like_sf"/>
</dbReference>
<dbReference type="EMBL" id="CP003362">
    <property type="protein sequence ID" value="AGB49303.1"/>
    <property type="molecule type" value="Genomic_DNA"/>
</dbReference>